<protein>
    <recommendedName>
        <fullName evidence="9">Heme haloperoxidase family profile domain-containing protein</fullName>
    </recommendedName>
</protein>
<comment type="similarity">
    <text evidence="7">Belongs to the chloroperoxidase family.</text>
</comment>
<dbReference type="PROSITE" id="PS51405">
    <property type="entry name" value="HEME_HALOPEROXIDASE"/>
    <property type="match status" value="1"/>
</dbReference>
<dbReference type="Proteomes" id="UP000812966">
    <property type="component" value="Unassembled WGS sequence"/>
</dbReference>
<feature type="signal peptide" evidence="8">
    <location>
        <begin position="1"/>
        <end position="18"/>
    </location>
</feature>
<keyword evidence="5" id="KW-0560">Oxidoreductase</keyword>
<evidence type="ECO:0000256" key="6">
    <source>
        <dbReference type="ARBA" id="ARBA00023004"/>
    </source>
</evidence>
<dbReference type="GO" id="GO:0046872">
    <property type="term" value="F:metal ion binding"/>
    <property type="evidence" value="ECO:0007669"/>
    <property type="project" value="UniProtKB-KW"/>
</dbReference>
<evidence type="ECO:0000256" key="3">
    <source>
        <dbReference type="ARBA" id="ARBA00022617"/>
    </source>
</evidence>
<feature type="domain" description="Heme haloperoxidase family profile" evidence="9">
    <location>
        <begin position="56"/>
        <end position="306"/>
    </location>
</feature>
<evidence type="ECO:0000256" key="4">
    <source>
        <dbReference type="ARBA" id="ARBA00022723"/>
    </source>
</evidence>
<keyword evidence="11" id="KW-1185">Reference proteome</keyword>
<evidence type="ECO:0000313" key="10">
    <source>
        <dbReference type="EMBL" id="KAG7575281.1"/>
    </source>
</evidence>
<dbReference type="InterPro" id="IPR000028">
    <property type="entry name" value="Chloroperoxidase"/>
</dbReference>
<reference evidence="10" key="1">
    <citation type="submission" date="2020-04" db="EMBL/GenBank/DDBJ databases">
        <title>Analysis of mating type loci in Filobasidium floriforme.</title>
        <authorList>
            <person name="Nowrousian M."/>
        </authorList>
    </citation>
    <scope>NUCLEOTIDE SEQUENCE</scope>
    <source>
        <strain evidence="10">CBS 6242</strain>
    </source>
</reference>
<dbReference type="SUPFAM" id="SSF47571">
    <property type="entry name" value="Cloroperoxidase"/>
    <property type="match status" value="1"/>
</dbReference>
<dbReference type="Pfam" id="PF01328">
    <property type="entry name" value="Peroxidase_2"/>
    <property type="match status" value="1"/>
</dbReference>
<comment type="caution">
    <text evidence="10">The sequence shown here is derived from an EMBL/GenBank/DDBJ whole genome shotgun (WGS) entry which is preliminary data.</text>
</comment>
<evidence type="ECO:0000256" key="7">
    <source>
        <dbReference type="ARBA" id="ARBA00025795"/>
    </source>
</evidence>
<evidence type="ECO:0000256" key="1">
    <source>
        <dbReference type="ARBA" id="ARBA00001970"/>
    </source>
</evidence>
<accession>A0A8K0JRF8</accession>
<dbReference type="InterPro" id="IPR036851">
    <property type="entry name" value="Chloroperoxidase-like_sf"/>
</dbReference>
<dbReference type="Gene3D" id="1.10.489.10">
    <property type="entry name" value="Chloroperoxidase-like"/>
    <property type="match status" value="1"/>
</dbReference>
<comment type="cofactor">
    <cofactor evidence="1">
        <name>heme b</name>
        <dbReference type="ChEBI" id="CHEBI:60344"/>
    </cofactor>
</comment>
<evidence type="ECO:0000256" key="2">
    <source>
        <dbReference type="ARBA" id="ARBA00022559"/>
    </source>
</evidence>
<keyword evidence="3" id="KW-0349">Heme</keyword>
<feature type="chain" id="PRO_5035462156" description="Heme haloperoxidase family profile domain-containing protein" evidence="8">
    <location>
        <begin position="19"/>
        <end position="415"/>
    </location>
</feature>
<keyword evidence="8" id="KW-0732">Signal</keyword>
<evidence type="ECO:0000256" key="8">
    <source>
        <dbReference type="SAM" id="SignalP"/>
    </source>
</evidence>
<evidence type="ECO:0000259" key="9">
    <source>
        <dbReference type="PROSITE" id="PS51405"/>
    </source>
</evidence>
<sequence>MKFSTVAILLSLASTSVAYPFMGTPGAPRHYQEWSKENEKRQLGFNADAQRIDVSGDHAFKPPGAGDLRGPCPGLNALANHGYLPSSGEISLDQAVSACNKVFGMGIDLGTFLSAYATVILGNPLSLSWSIGGQKAGLNLLGLLSPPQGLSGSHNKYESDASPGRFDAFLNGGNPAELSVQNFENLYALQPGETGGNYDLGVLIDHSRRTIQESRANNPQRFSGPFTGPIVSSAAHTFIPAFMSNHSAERPEGFLDQDVLKSFFGVTGTQGNIQSQRGHERIPENWYRRPIGDEYTIPAFTLEAVELQLAVPERVAVGGNLGTVNSFTGVNLADLTGGVYNSQTLLQGNNLICFGYQTLLTVVPDVLKGLVGDVSSALNVLTSRVAPSFAQFNCPQIEYYNKDLFNKFPGAGAGL</sequence>
<dbReference type="EMBL" id="JABELV010000005">
    <property type="protein sequence ID" value="KAG7575281.1"/>
    <property type="molecule type" value="Genomic_DNA"/>
</dbReference>
<name>A0A8K0JRF8_9TREE</name>
<dbReference type="GO" id="GO:0004601">
    <property type="term" value="F:peroxidase activity"/>
    <property type="evidence" value="ECO:0007669"/>
    <property type="project" value="UniProtKB-KW"/>
</dbReference>
<dbReference type="PANTHER" id="PTHR33577:SF1">
    <property type="entry name" value="HEME HALOPEROXIDASE FAMILY PROFILE DOMAIN-CONTAINING PROTEIN"/>
    <property type="match status" value="1"/>
</dbReference>
<dbReference type="AlphaFoldDB" id="A0A8K0JRF8"/>
<keyword evidence="2" id="KW-0575">Peroxidase</keyword>
<dbReference type="PANTHER" id="PTHR33577">
    <property type="entry name" value="STERIGMATOCYSTIN BIOSYNTHESIS PEROXIDASE STCC-RELATED"/>
    <property type="match status" value="1"/>
</dbReference>
<evidence type="ECO:0000256" key="5">
    <source>
        <dbReference type="ARBA" id="ARBA00023002"/>
    </source>
</evidence>
<proteinExistence type="inferred from homology"/>
<keyword evidence="6" id="KW-0408">Iron</keyword>
<gene>
    <name evidence="10" type="ORF">FFLO_00445</name>
</gene>
<organism evidence="10 11">
    <name type="scientific">Filobasidium floriforme</name>
    <dbReference type="NCBI Taxonomy" id="5210"/>
    <lineage>
        <taxon>Eukaryota</taxon>
        <taxon>Fungi</taxon>
        <taxon>Dikarya</taxon>
        <taxon>Basidiomycota</taxon>
        <taxon>Agaricomycotina</taxon>
        <taxon>Tremellomycetes</taxon>
        <taxon>Filobasidiales</taxon>
        <taxon>Filobasidiaceae</taxon>
        <taxon>Filobasidium</taxon>
    </lineage>
</organism>
<evidence type="ECO:0000313" key="11">
    <source>
        <dbReference type="Proteomes" id="UP000812966"/>
    </source>
</evidence>
<keyword evidence="4" id="KW-0479">Metal-binding</keyword>